<dbReference type="PANTHER" id="PTHR33495:SF2">
    <property type="entry name" value="ANTI-SIGMA FACTOR ANTAGONIST TM_1081-RELATED"/>
    <property type="match status" value="1"/>
</dbReference>
<evidence type="ECO:0000256" key="2">
    <source>
        <dbReference type="RuleBase" id="RU003749"/>
    </source>
</evidence>
<dbReference type="PROSITE" id="PS50801">
    <property type="entry name" value="STAS"/>
    <property type="match status" value="1"/>
</dbReference>
<dbReference type="OrthoDB" id="9796076at2"/>
<dbReference type="AlphaFoldDB" id="A0A1T4VXP4"/>
<accession>A0A1T4VXP4</accession>
<evidence type="ECO:0000256" key="1">
    <source>
        <dbReference type="ARBA" id="ARBA00009013"/>
    </source>
</evidence>
<dbReference type="EMBL" id="FUYB01000002">
    <property type="protein sequence ID" value="SKA69578.1"/>
    <property type="molecule type" value="Genomic_DNA"/>
</dbReference>
<dbReference type="PANTHER" id="PTHR33495">
    <property type="entry name" value="ANTI-SIGMA FACTOR ANTAGONIST TM_1081-RELATED-RELATED"/>
    <property type="match status" value="1"/>
</dbReference>
<dbReference type="Pfam" id="PF01740">
    <property type="entry name" value="STAS"/>
    <property type="match status" value="1"/>
</dbReference>
<dbReference type="NCBIfam" id="TIGR00377">
    <property type="entry name" value="ant_ant_sig"/>
    <property type="match status" value="1"/>
</dbReference>
<evidence type="ECO:0000259" key="3">
    <source>
        <dbReference type="PROSITE" id="PS50801"/>
    </source>
</evidence>
<reference evidence="4 5" key="1">
    <citation type="submission" date="2017-02" db="EMBL/GenBank/DDBJ databases">
        <authorList>
            <person name="Peterson S.W."/>
        </authorList>
    </citation>
    <scope>NUCLEOTIDE SEQUENCE [LARGE SCALE GENOMIC DNA]</scope>
    <source>
        <strain evidence="4 5">ATCC 49788</strain>
    </source>
</reference>
<evidence type="ECO:0000313" key="5">
    <source>
        <dbReference type="Proteomes" id="UP000190460"/>
    </source>
</evidence>
<dbReference type="InterPro" id="IPR036513">
    <property type="entry name" value="STAS_dom_sf"/>
</dbReference>
<dbReference type="Proteomes" id="UP000190460">
    <property type="component" value="Unassembled WGS sequence"/>
</dbReference>
<dbReference type="InterPro" id="IPR003658">
    <property type="entry name" value="Anti-sigma_ant"/>
</dbReference>
<dbReference type="RefSeq" id="WP_143594222.1">
    <property type="nucleotide sequence ID" value="NZ_FUYB01000002.1"/>
</dbReference>
<organism evidence="4 5">
    <name type="scientific">Thiothrix eikelboomii</name>
    <dbReference type="NCBI Taxonomy" id="92487"/>
    <lineage>
        <taxon>Bacteria</taxon>
        <taxon>Pseudomonadati</taxon>
        <taxon>Pseudomonadota</taxon>
        <taxon>Gammaproteobacteria</taxon>
        <taxon>Thiotrichales</taxon>
        <taxon>Thiotrichaceae</taxon>
        <taxon>Thiothrix</taxon>
    </lineage>
</organism>
<dbReference type="GO" id="GO:0043856">
    <property type="term" value="F:anti-sigma factor antagonist activity"/>
    <property type="evidence" value="ECO:0007669"/>
    <property type="project" value="InterPro"/>
</dbReference>
<evidence type="ECO:0000313" key="4">
    <source>
        <dbReference type="EMBL" id="SKA69578.1"/>
    </source>
</evidence>
<dbReference type="STRING" id="92487.SAMN02745130_00508"/>
<gene>
    <name evidence="4" type="ORF">SAMN02745130_00508</name>
</gene>
<comment type="similarity">
    <text evidence="1 2">Belongs to the anti-sigma-factor antagonist family.</text>
</comment>
<keyword evidence="5" id="KW-1185">Reference proteome</keyword>
<sequence length="114" mass="12206">MQVSTQTQGRFTIATILDTRMDATIAPQLKHSIAQLINEGHNCIILDISAVTFMDSSSLGALVSLLKMLGNRGDLIITGARGIVADLFKLTRMDRVFRMAVDVDTALGASLATA</sequence>
<dbReference type="InterPro" id="IPR002645">
    <property type="entry name" value="STAS_dom"/>
</dbReference>
<protein>
    <recommendedName>
        <fullName evidence="2">Anti-sigma factor antagonist</fullName>
    </recommendedName>
</protein>
<dbReference type="SUPFAM" id="SSF52091">
    <property type="entry name" value="SpoIIaa-like"/>
    <property type="match status" value="1"/>
</dbReference>
<name>A0A1T4VXP4_9GAMM</name>
<dbReference type="Gene3D" id="3.30.750.24">
    <property type="entry name" value="STAS domain"/>
    <property type="match status" value="1"/>
</dbReference>
<feature type="domain" description="STAS" evidence="3">
    <location>
        <begin position="17"/>
        <end position="110"/>
    </location>
</feature>
<proteinExistence type="inferred from homology"/>
<dbReference type="CDD" id="cd07043">
    <property type="entry name" value="STAS_anti-anti-sigma_factors"/>
    <property type="match status" value="1"/>
</dbReference>